<evidence type="ECO:0008006" key="6">
    <source>
        <dbReference type="Google" id="ProtNLM"/>
    </source>
</evidence>
<dbReference type="KEGG" id="metu:GNH96_07730"/>
<keyword evidence="1" id="KW-0732">Signal</keyword>
<name>A0A858Q7V3_9GAMM</name>
<keyword evidence="3" id="KW-0325">Glycoprotein</keyword>
<protein>
    <recommendedName>
        <fullName evidence="6">Integrin alpha beta-propellor repeat protein</fullName>
    </recommendedName>
</protein>
<keyword evidence="5" id="KW-1185">Reference proteome</keyword>
<dbReference type="AlphaFoldDB" id="A0A858Q7V3"/>
<reference evidence="5" key="1">
    <citation type="submission" date="2019-12" db="EMBL/GenBank/DDBJ databases">
        <authorList>
            <person name="Awala S.I."/>
            <person name="Rhee S.K."/>
        </authorList>
    </citation>
    <scope>NUCLEOTIDE SEQUENCE [LARGE SCALE GENOMIC DNA]</scope>
    <source>
        <strain evidence="5">IM1</strain>
    </source>
</reference>
<accession>A0A858Q7V3</accession>
<evidence type="ECO:0000313" key="4">
    <source>
        <dbReference type="EMBL" id="QJD29875.1"/>
    </source>
</evidence>
<dbReference type="SUPFAM" id="SSF50965">
    <property type="entry name" value="Galactose oxidase, central domain"/>
    <property type="match status" value="1"/>
</dbReference>
<evidence type="ECO:0000313" key="5">
    <source>
        <dbReference type="Proteomes" id="UP000503004"/>
    </source>
</evidence>
<keyword evidence="2" id="KW-0677">Repeat</keyword>
<dbReference type="PANTHER" id="PTHR36220">
    <property type="entry name" value="UNNAMED PRODUCT"/>
    <property type="match status" value="1"/>
</dbReference>
<dbReference type="Gene3D" id="2.130.10.130">
    <property type="entry name" value="Integrin alpha, N-terminal"/>
    <property type="match status" value="4"/>
</dbReference>
<evidence type="ECO:0000256" key="2">
    <source>
        <dbReference type="ARBA" id="ARBA00022737"/>
    </source>
</evidence>
<dbReference type="RefSeq" id="WP_169603156.1">
    <property type="nucleotide sequence ID" value="NZ_CP046565.1"/>
</dbReference>
<dbReference type="InterPro" id="IPR028994">
    <property type="entry name" value="Integrin_alpha_N"/>
</dbReference>
<dbReference type="EMBL" id="CP046565">
    <property type="protein sequence ID" value="QJD29875.1"/>
    <property type="molecule type" value="Genomic_DNA"/>
</dbReference>
<dbReference type="PROSITE" id="PS51470">
    <property type="entry name" value="FG_GAP"/>
    <property type="match status" value="1"/>
</dbReference>
<organism evidence="4 5">
    <name type="scientific">Methylococcus geothermalis</name>
    <dbReference type="NCBI Taxonomy" id="2681310"/>
    <lineage>
        <taxon>Bacteria</taxon>
        <taxon>Pseudomonadati</taxon>
        <taxon>Pseudomonadota</taxon>
        <taxon>Gammaproteobacteria</taxon>
        <taxon>Methylococcales</taxon>
        <taxon>Methylococcaceae</taxon>
        <taxon>Methylococcus</taxon>
    </lineage>
</organism>
<evidence type="ECO:0000256" key="1">
    <source>
        <dbReference type="ARBA" id="ARBA00022729"/>
    </source>
</evidence>
<dbReference type="InterPro" id="IPR013519">
    <property type="entry name" value="Int_alpha_beta-p"/>
</dbReference>
<dbReference type="InterPro" id="IPR011043">
    <property type="entry name" value="Gal_Oxase/kelch_b-propeller"/>
</dbReference>
<dbReference type="InterPro" id="IPR013517">
    <property type="entry name" value="FG-GAP"/>
</dbReference>
<evidence type="ECO:0000256" key="3">
    <source>
        <dbReference type="ARBA" id="ARBA00023180"/>
    </source>
</evidence>
<dbReference type="Pfam" id="PF14312">
    <property type="entry name" value="FG-GAP_2"/>
    <property type="match status" value="6"/>
</dbReference>
<dbReference type="PANTHER" id="PTHR36220:SF1">
    <property type="entry name" value="GAMMA TUBULIN COMPLEX COMPONENT C-TERMINAL DOMAIN-CONTAINING PROTEIN"/>
    <property type="match status" value="1"/>
</dbReference>
<gene>
    <name evidence="4" type="ORF">GNH96_07730</name>
</gene>
<dbReference type="SMART" id="SM00191">
    <property type="entry name" value="Int_alpha"/>
    <property type="match status" value="5"/>
</dbReference>
<dbReference type="Proteomes" id="UP000503004">
    <property type="component" value="Chromosome"/>
</dbReference>
<proteinExistence type="predicted"/>
<sequence>MGHFCLWVRIIGWVLVLAAPGFGAWAAGAETALPPELAAAVSADLRKIEAAEGGHVSLHPEQGLALRFDGEGVAVGPARPAPGWRWGLRLTGYGTPDALRPVAPAEVSARASRIEYRRGVVTEWYENRAEGLEQGFTLAAPPVAGAQTLVLGLALEGGLTPSLDPEGRAVAFRDGAGAPVLRYQDLHVVDAAGKTLPAHLALAGGGLRIEVDARGAAWPVVVDPLVTSEAILTASDKWFDAGFGYSVALSGDTALVGSPYRDPGGVANAGQAYVYVRSGGTWTQQAILSASDKSDYAGFGVSVALSGDTALVGAYLADPGGLYNAGQAYVYVRSGGSWTEQAILSASDPSANAYFGSSVAVSGNRALVGAPSADSGSVLNAGQAYVYVRWGGSWSEQAILTASDKSDFADFGSSVAVSGNTALVGARYADPGGLTNAGQAYVYVRSGGSWTQQAILAASDKSAGAYFGASVALAGNRALVGAPEADSGGFTYAGYAGQAYVYARSGGTWSEQAILSASDKSASAGFGSSVALAGNRALVGAPYADPGGLTNAGQAYAYTLFPRLFPILFPIP</sequence>